<dbReference type="GO" id="GO:0006302">
    <property type="term" value="P:double-strand break repair"/>
    <property type="evidence" value="ECO:0007669"/>
    <property type="project" value="InterPro"/>
</dbReference>
<dbReference type="EMBL" id="CADIKH010000007">
    <property type="protein sequence ID" value="CAB3752440.1"/>
    <property type="molecule type" value="Genomic_DNA"/>
</dbReference>
<dbReference type="RefSeq" id="WP_175226073.1">
    <property type="nucleotide sequence ID" value="NZ_CADIKH010000007.1"/>
</dbReference>
<evidence type="ECO:0000313" key="4">
    <source>
        <dbReference type="Proteomes" id="UP000494363"/>
    </source>
</evidence>
<organism evidence="3 4">
    <name type="scientific">Paraburkholderia humisilvae</name>
    <dbReference type="NCBI Taxonomy" id="627669"/>
    <lineage>
        <taxon>Bacteria</taxon>
        <taxon>Pseudomonadati</taxon>
        <taxon>Pseudomonadota</taxon>
        <taxon>Betaproteobacteria</taxon>
        <taxon>Burkholderiales</taxon>
        <taxon>Burkholderiaceae</taxon>
        <taxon>Paraburkholderia</taxon>
    </lineage>
</organism>
<dbReference type="AlphaFoldDB" id="A0A6J5DDU2"/>
<feature type="coiled-coil region" evidence="1">
    <location>
        <begin position="457"/>
        <end position="484"/>
    </location>
</feature>
<dbReference type="PANTHER" id="PTHR32114:SF2">
    <property type="entry name" value="ABC TRANSPORTER ABCH.3"/>
    <property type="match status" value="1"/>
</dbReference>
<name>A0A6J5DDU2_9BURK</name>
<protein>
    <submittedName>
        <fullName evidence="3">DNA replication and repair protein RecF</fullName>
    </submittedName>
</protein>
<keyword evidence="4" id="KW-1185">Reference proteome</keyword>
<accession>A0A6J5DDU2</accession>
<dbReference type="Proteomes" id="UP000494363">
    <property type="component" value="Unassembled WGS sequence"/>
</dbReference>
<dbReference type="GO" id="GO:0016887">
    <property type="term" value="F:ATP hydrolysis activity"/>
    <property type="evidence" value="ECO:0007669"/>
    <property type="project" value="InterPro"/>
</dbReference>
<proteinExistence type="predicted"/>
<evidence type="ECO:0000259" key="2">
    <source>
        <dbReference type="Pfam" id="PF13476"/>
    </source>
</evidence>
<evidence type="ECO:0000313" key="3">
    <source>
        <dbReference type="EMBL" id="CAB3752440.1"/>
    </source>
</evidence>
<dbReference type="Gene3D" id="3.40.50.300">
    <property type="entry name" value="P-loop containing nucleotide triphosphate hydrolases"/>
    <property type="match status" value="1"/>
</dbReference>
<sequence length="524" mass="59459">MWISKIELTNFKSYQHAELEFPEPSNGRNIVLVGGMNGYGKTSILEALYLALYGKDAIIHLARAGLKTDESKGYPTFLERAFNGEAKRDGQDVMSIRVVINRTKTKAINIRRQWFFKQSGMWTRDEEVVVREELRGVPGAPMKDGKNGFSLSDILDDQFVPAHIAPFFFFDGEEVKKLADQSRIEQVKQGLEGLLGIVLLRQLAERLRDFETSKRSSVSSVDEENIQRMLESLTTGEARLTELRKDASESEEKLVQRKAERESFIERITASGGGGGDIATVKDLVEDREGLRAELRDVQKQLERILADQLPFHLMPKALLEDFKKQVESELALAEWQSECRTLQPKRDKFEWAFLGAETPAFQPGLTTEQLGVVKARIESAWASLFHPAPSNCADEVVHTYLHEGLREKALSFLSTIAVGQQDVHDLLAQQRNLTEQCDEIGKKISRVEGIDRDGTLAGLKQELKRVSDEIEYLEEHIRSEDREVTSLKVPLTTPNHDTCRKRKDSMTQVRLEICWTNQIAFAR</sequence>
<dbReference type="InterPro" id="IPR027417">
    <property type="entry name" value="P-loop_NTPase"/>
</dbReference>
<evidence type="ECO:0000256" key="1">
    <source>
        <dbReference type="SAM" id="Coils"/>
    </source>
</evidence>
<keyword evidence="1" id="KW-0175">Coiled coil</keyword>
<reference evidence="3 4" key="1">
    <citation type="submission" date="2020-04" db="EMBL/GenBank/DDBJ databases">
        <authorList>
            <person name="De Canck E."/>
        </authorList>
    </citation>
    <scope>NUCLEOTIDE SEQUENCE [LARGE SCALE GENOMIC DNA]</scope>
    <source>
        <strain evidence="3 4">LMG 29542</strain>
    </source>
</reference>
<feature type="domain" description="Rad50/SbcC-type AAA" evidence="2">
    <location>
        <begin position="5"/>
        <end position="258"/>
    </location>
</feature>
<dbReference type="Pfam" id="PF13476">
    <property type="entry name" value="AAA_23"/>
    <property type="match status" value="1"/>
</dbReference>
<feature type="coiled-coil region" evidence="1">
    <location>
        <begin position="233"/>
        <end position="308"/>
    </location>
</feature>
<dbReference type="InterPro" id="IPR038729">
    <property type="entry name" value="Rad50/SbcC_AAA"/>
</dbReference>
<dbReference type="PANTHER" id="PTHR32114">
    <property type="entry name" value="ABC TRANSPORTER ABCH.3"/>
    <property type="match status" value="1"/>
</dbReference>
<dbReference type="SUPFAM" id="SSF52540">
    <property type="entry name" value="P-loop containing nucleoside triphosphate hydrolases"/>
    <property type="match status" value="1"/>
</dbReference>
<gene>
    <name evidence="3" type="primary">recF</name>
    <name evidence="3" type="ORF">LMG29542_01750</name>
</gene>